<keyword evidence="1" id="KW-0812">Transmembrane</keyword>
<dbReference type="PANTHER" id="PTHR35752">
    <property type="entry name" value="G-PROTEIN COUPLED RECEPTOR"/>
    <property type="match status" value="1"/>
</dbReference>
<keyword evidence="1" id="KW-1133">Transmembrane helix</keyword>
<dbReference type="EMBL" id="JAKOGI010000208">
    <property type="protein sequence ID" value="KAJ8439773.1"/>
    <property type="molecule type" value="Genomic_DNA"/>
</dbReference>
<feature type="transmembrane region" description="Helical" evidence="1">
    <location>
        <begin position="63"/>
        <end position="82"/>
    </location>
</feature>
<keyword evidence="1" id="KW-0472">Membrane</keyword>
<name>A0A9Q1KBD2_9CARY</name>
<sequence>MLQIVGYVLNTHQMPSIANPLDFSGHQLFMLIVIYAVLLLGFHNNVFILFVELHIVFHGLVTFHVRWIVIVALFVLGCQLYFCREKGLHQLWFQVPIAMLLIIPAILSILYPSIFNIINSTSWIGHLFEYEAKDGDLVVRFCKDVENRSQTGYINFGRFDTFNHFVAGSGHVNFVQGFYEGDLVNCEQSYDKLGRTSQVNIICGSCSSGKCKGALGCICSVAYESPCRVIVELAIPCEKQGLRVFEGFTVGFHPRSWEIVYNGLTQLGYEKLNHAFSFGTEQTRVTLYMTAIASLSTLVQKPTVKVYPENGLEVQLSGSAAAGKPPTTLTPTVLIVDWMCMANPVINVFSIYLDASSCNLYPYREARDTPYEVDITIPVQNYEPIQFTLSKMCQHKQNSGKEAMKGWAIFGILSCIFFALLTLFCCGGFIYKSRVQNQYGLDALPGMTYLSACLQTVSGGLQGYQRAEDGNNPFFNQAATAQGTPRRTEVRYGSI</sequence>
<proteinExistence type="predicted"/>
<evidence type="ECO:0000313" key="3">
    <source>
        <dbReference type="Proteomes" id="UP001153076"/>
    </source>
</evidence>
<evidence type="ECO:0000256" key="1">
    <source>
        <dbReference type="SAM" id="Phobius"/>
    </source>
</evidence>
<reference evidence="2" key="1">
    <citation type="submission" date="2022-04" db="EMBL/GenBank/DDBJ databases">
        <title>Carnegiea gigantea Genome sequencing and assembly v2.</title>
        <authorList>
            <person name="Copetti D."/>
            <person name="Sanderson M.J."/>
            <person name="Burquez A."/>
            <person name="Wojciechowski M.F."/>
        </authorList>
    </citation>
    <scope>NUCLEOTIDE SEQUENCE</scope>
    <source>
        <strain evidence="2">SGP5-SGP5p</strain>
        <tissue evidence="2">Aerial part</tissue>
    </source>
</reference>
<organism evidence="2 3">
    <name type="scientific">Carnegiea gigantea</name>
    <dbReference type="NCBI Taxonomy" id="171969"/>
    <lineage>
        <taxon>Eukaryota</taxon>
        <taxon>Viridiplantae</taxon>
        <taxon>Streptophyta</taxon>
        <taxon>Embryophyta</taxon>
        <taxon>Tracheophyta</taxon>
        <taxon>Spermatophyta</taxon>
        <taxon>Magnoliopsida</taxon>
        <taxon>eudicotyledons</taxon>
        <taxon>Gunneridae</taxon>
        <taxon>Pentapetalae</taxon>
        <taxon>Caryophyllales</taxon>
        <taxon>Cactineae</taxon>
        <taxon>Cactaceae</taxon>
        <taxon>Cactoideae</taxon>
        <taxon>Echinocereeae</taxon>
        <taxon>Carnegiea</taxon>
    </lineage>
</organism>
<feature type="transmembrane region" description="Helical" evidence="1">
    <location>
        <begin position="28"/>
        <end position="51"/>
    </location>
</feature>
<keyword evidence="3" id="KW-1185">Reference proteome</keyword>
<protein>
    <submittedName>
        <fullName evidence="2">Uncharacterized protein</fullName>
    </submittedName>
</protein>
<evidence type="ECO:0000313" key="2">
    <source>
        <dbReference type="EMBL" id="KAJ8439773.1"/>
    </source>
</evidence>
<dbReference type="PANTHER" id="PTHR35752:SF1">
    <property type="entry name" value="G-PROTEIN COUPLED RECEPTOR"/>
    <property type="match status" value="1"/>
</dbReference>
<accession>A0A9Q1KBD2</accession>
<gene>
    <name evidence="2" type="ORF">Cgig2_009597</name>
</gene>
<feature type="transmembrane region" description="Helical" evidence="1">
    <location>
        <begin position="91"/>
        <end position="111"/>
    </location>
</feature>
<comment type="caution">
    <text evidence="2">The sequence shown here is derived from an EMBL/GenBank/DDBJ whole genome shotgun (WGS) entry which is preliminary data.</text>
</comment>
<dbReference type="Proteomes" id="UP001153076">
    <property type="component" value="Unassembled WGS sequence"/>
</dbReference>
<feature type="transmembrane region" description="Helical" evidence="1">
    <location>
        <begin position="407"/>
        <end position="431"/>
    </location>
</feature>
<dbReference type="OrthoDB" id="1848995at2759"/>
<dbReference type="AlphaFoldDB" id="A0A9Q1KBD2"/>